<dbReference type="GO" id="GO:0016787">
    <property type="term" value="F:hydrolase activity"/>
    <property type="evidence" value="ECO:0007669"/>
    <property type="project" value="UniProtKB-KW"/>
</dbReference>
<dbReference type="Pfam" id="PF00144">
    <property type="entry name" value="Beta-lactamase"/>
    <property type="match status" value="1"/>
</dbReference>
<dbReference type="Proteomes" id="UP001589898">
    <property type="component" value="Unassembled WGS sequence"/>
</dbReference>
<evidence type="ECO:0000313" key="4">
    <source>
        <dbReference type="Proteomes" id="UP001589898"/>
    </source>
</evidence>
<dbReference type="PROSITE" id="PS51257">
    <property type="entry name" value="PROKAR_LIPOPROTEIN"/>
    <property type="match status" value="1"/>
</dbReference>
<reference evidence="3 4" key="1">
    <citation type="submission" date="2024-09" db="EMBL/GenBank/DDBJ databases">
        <authorList>
            <person name="Sun Q."/>
            <person name="Mori K."/>
        </authorList>
    </citation>
    <scope>NUCLEOTIDE SEQUENCE [LARGE SCALE GENOMIC DNA]</scope>
    <source>
        <strain evidence="3 4">KCTC 52403</strain>
    </source>
</reference>
<protein>
    <submittedName>
        <fullName evidence="3">Serine hydrolase domain-containing protein</fullName>
        <ecNumber evidence="3">3.-.-.-</ecNumber>
    </submittedName>
</protein>
<dbReference type="PANTHER" id="PTHR43283:SF7">
    <property type="entry name" value="BETA-LACTAMASE-RELATED DOMAIN-CONTAINING PROTEIN"/>
    <property type="match status" value="1"/>
</dbReference>
<dbReference type="RefSeq" id="WP_386659287.1">
    <property type="nucleotide sequence ID" value="NZ_JBHLTF010000018.1"/>
</dbReference>
<sequence>MKKYLLFFILALVAASCSSAQRTDGESIAQSRINDGWQTLTPEAAGLNDEKLSELTDFIHADPHSDFRSVVIAKDGKIAFEGYFNGHDPESLHDIRSATKSITSMMVGIAIEDGLIADVKEPVFSTLSAYAPFANDGPRKQAITVENLLTMASGLHADDDNSDSPGNEDFLWESDDWVRFSLDLPMADEPGSRWSYASVNTFLLGVLVEEASMESLSSHAKKHLFAPLGITNFDWRSEPSGRTVAQGNLAIRARDMLKLGQLYLDGGRWNGIQVVPETWVQTSIVGRFDVPWDDYDAYGYGWYLHTLNIEGREFQYFFASGNGGNKIYVLPKERMVVAVQSAAYNTNYGQRRSLEVLRKVLAALVA</sequence>
<evidence type="ECO:0000259" key="2">
    <source>
        <dbReference type="Pfam" id="PF00144"/>
    </source>
</evidence>
<keyword evidence="3" id="KW-0378">Hydrolase</keyword>
<proteinExistence type="predicted"/>
<evidence type="ECO:0000256" key="1">
    <source>
        <dbReference type="SAM" id="SignalP"/>
    </source>
</evidence>
<evidence type="ECO:0000313" key="3">
    <source>
        <dbReference type="EMBL" id="MFC0717073.1"/>
    </source>
</evidence>
<feature type="chain" id="PRO_5046319683" evidence="1">
    <location>
        <begin position="21"/>
        <end position="366"/>
    </location>
</feature>
<name>A0ABV6SUF8_9GAMM</name>
<dbReference type="InterPro" id="IPR050789">
    <property type="entry name" value="Diverse_Enzym_Activities"/>
</dbReference>
<dbReference type="InterPro" id="IPR001466">
    <property type="entry name" value="Beta-lactam-related"/>
</dbReference>
<dbReference type="SUPFAM" id="SSF56601">
    <property type="entry name" value="beta-lactamase/transpeptidase-like"/>
    <property type="match status" value="1"/>
</dbReference>
<gene>
    <name evidence="3" type="ORF">ACFFFU_04800</name>
</gene>
<organism evidence="3 4">
    <name type="scientific">Luteimonas padinae</name>
    <dbReference type="NCBI Taxonomy" id="1714359"/>
    <lineage>
        <taxon>Bacteria</taxon>
        <taxon>Pseudomonadati</taxon>
        <taxon>Pseudomonadota</taxon>
        <taxon>Gammaproteobacteria</taxon>
        <taxon>Lysobacterales</taxon>
        <taxon>Lysobacteraceae</taxon>
        <taxon>Luteimonas</taxon>
    </lineage>
</organism>
<keyword evidence="4" id="KW-1185">Reference proteome</keyword>
<dbReference type="InterPro" id="IPR012338">
    <property type="entry name" value="Beta-lactam/transpept-like"/>
</dbReference>
<dbReference type="EMBL" id="JBHLTF010000018">
    <property type="protein sequence ID" value="MFC0717073.1"/>
    <property type="molecule type" value="Genomic_DNA"/>
</dbReference>
<comment type="caution">
    <text evidence="3">The sequence shown here is derived from an EMBL/GenBank/DDBJ whole genome shotgun (WGS) entry which is preliminary data.</text>
</comment>
<dbReference type="PANTHER" id="PTHR43283">
    <property type="entry name" value="BETA-LACTAMASE-RELATED"/>
    <property type="match status" value="1"/>
</dbReference>
<dbReference type="EC" id="3.-.-.-" evidence="3"/>
<keyword evidence="1" id="KW-0732">Signal</keyword>
<feature type="domain" description="Beta-lactamase-related" evidence="2">
    <location>
        <begin position="69"/>
        <end position="344"/>
    </location>
</feature>
<dbReference type="Gene3D" id="3.40.710.10">
    <property type="entry name" value="DD-peptidase/beta-lactamase superfamily"/>
    <property type="match status" value="1"/>
</dbReference>
<accession>A0ABV6SUF8</accession>
<feature type="signal peptide" evidence="1">
    <location>
        <begin position="1"/>
        <end position="20"/>
    </location>
</feature>